<evidence type="ECO:0008006" key="3">
    <source>
        <dbReference type="Google" id="ProtNLM"/>
    </source>
</evidence>
<comment type="caution">
    <text evidence="1">The sequence shown here is derived from an EMBL/GenBank/DDBJ whole genome shotgun (WGS) entry which is preliminary data.</text>
</comment>
<keyword evidence="2" id="KW-1185">Reference proteome</keyword>
<sequence>MGTQAWTSAIALIGVTVGGALSFAAQWVSHRAQDRQHHATRQEARRNERLSYLVTFLEIAQEAERTAMEQHPVRTDDDEWRRRAEAVQDRLWAAQKTLHMLCQPTVAQPAHAFAQTVNHLLWHGPGAQPVRDFLHPTRNAFLDAARSDLERHARWPGRSH</sequence>
<dbReference type="Proteomes" id="UP000442707">
    <property type="component" value="Unassembled WGS sequence"/>
</dbReference>
<evidence type="ECO:0000313" key="1">
    <source>
        <dbReference type="EMBL" id="KAB1143476.1"/>
    </source>
</evidence>
<dbReference type="AlphaFoldDB" id="A0A6H9UY10"/>
<name>A0A6H9UY10_9ACTN</name>
<dbReference type="EMBL" id="VZRB01000019">
    <property type="protein sequence ID" value="KAB1143476.1"/>
    <property type="molecule type" value="Genomic_DNA"/>
</dbReference>
<accession>A0A6H9UY10</accession>
<organism evidence="1 2">
    <name type="scientific">Streptomyces luteolifulvus</name>
    <dbReference type="NCBI Taxonomy" id="2615112"/>
    <lineage>
        <taxon>Bacteria</taxon>
        <taxon>Bacillati</taxon>
        <taxon>Actinomycetota</taxon>
        <taxon>Actinomycetes</taxon>
        <taxon>Kitasatosporales</taxon>
        <taxon>Streptomycetaceae</taxon>
        <taxon>Streptomyces</taxon>
    </lineage>
</organism>
<protein>
    <recommendedName>
        <fullName evidence="3">Protein kilB</fullName>
    </recommendedName>
</protein>
<evidence type="ECO:0000313" key="2">
    <source>
        <dbReference type="Proteomes" id="UP000442707"/>
    </source>
</evidence>
<dbReference type="RefSeq" id="WP_150951461.1">
    <property type="nucleotide sequence ID" value="NZ_VZRB01000019.1"/>
</dbReference>
<proteinExistence type="predicted"/>
<reference evidence="1 2" key="1">
    <citation type="submission" date="2019-09" db="EMBL/GenBank/DDBJ databases">
        <title>Screening of Novel Bioactive Compounds from Soil-Associated.</title>
        <authorList>
            <person name="Zhao S."/>
        </authorList>
    </citation>
    <scope>NUCLEOTIDE SEQUENCE [LARGE SCALE GENOMIC DNA]</scope>
    <source>
        <strain evidence="1 2">HIT-DPA4</strain>
    </source>
</reference>
<gene>
    <name evidence="1" type="ORF">F7R91_25255</name>
</gene>